<name>A0ABU3Q8A3_9SPHN</name>
<evidence type="ECO:0000313" key="1">
    <source>
        <dbReference type="EMBL" id="MDT9599640.1"/>
    </source>
</evidence>
<keyword evidence="1" id="KW-0489">Methyltransferase</keyword>
<gene>
    <name evidence="1" type="ORF">RQX22_11830</name>
</gene>
<dbReference type="SUPFAM" id="SSF53335">
    <property type="entry name" value="S-adenosyl-L-methionine-dependent methyltransferases"/>
    <property type="match status" value="1"/>
</dbReference>
<protein>
    <submittedName>
        <fullName evidence="1">Methyltransferase domain-containing protein</fullName>
    </submittedName>
</protein>
<dbReference type="GO" id="GO:0008168">
    <property type="term" value="F:methyltransferase activity"/>
    <property type="evidence" value="ECO:0007669"/>
    <property type="project" value="UniProtKB-KW"/>
</dbReference>
<reference evidence="1 2" key="1">
    <citation type="submission" date="2023-05" db="EMBL/GenBank/DDBJ databases">
        <authorList>
            <person name="Guo Y."/>
        </authorList>
    </citation>
    <scope>NUCLEOTIDE SEQUENCE [LARGE SCALE GENOMIC DNA]</scope>
    <source>
        <strain evidence="1 2">GR2756</strain>
    </source>
</reference>
<dbReference type="EMBL" id="JAVUPU010000005">
    <property type="protein sequence ID" value="MDT9599640.1"/>
    <property type="molecule type" value="Genomic_DNA"/>
</dbReference>
<dbReference type="Proteomes" id="UP001259572">
    <property type="component" value="Unassembled WGS sequence"/>
</dbReference>
<dbReference type="InterPro" id="IPR029063">
    <property type="entry name" value="SAM-dependent_MTases_sf"/>
</dbReference>
<dbReference type="Pfam" id="PF13489">
    <property type="entry name" value="Methyltransf_23"/>
    <property type="match status" value="1"/>
</dbReference>
<organism evidence="1 2">
    <name type="scientific">Sphingosinicella rhizophila</name>
    <dbReference type="NCBI Taxonomy" id="3050082"/>
    <lineage>
        <taxon>Bacteria</taxon>
        <taxon>Pseudomonadati</taxon>
        <taxon>Pseudomonadota</taxon>
        <taxon>Alphaproteobacteria</taxon>
        <taxon>Sphingomonadales</taxon>
        <taxon>Sphingosinicellaceae</taxon>
        <taxon>Sphingosinicella</taxon>
    </lineage>
</organism>
<dbReference type="GO" id="GO:0032259">
    <property type="term" value="P:methylation"/>
    <property type="evidence" value="ECO:0007669"/>
    <property type="project" value="UniProtKB-KW"/>
</dbReference>
<sequence length="246" mass="27921">MRLKDDIHPFLTGERFSNGLVVDLARRQPHIDERMVLLEAIARGRKVIHLGFADHIPLIRRKIDEGKWLHGRLCEVASRCVGIDISDQAVRFVKEEIGLQDVYRQDVLNDPVPDAIADESWDYMILGEVLEHTDNPAAFLATIAAKYRPIVQRIVVTVPNAFDLTNLRALFKGREVINSDHRYWFTPFTLAKVGTCAGLRPGDYALCQNDPVNSRLTSILLKRFPLMRETIVMTFDMAGESEPRSG</sequence>
<comment type="caution">
    <text evidence="1">The sequence shown here is derived from an EMBL/GenBank/DDBJ whole genome shotgun (WGS) entry which is preliminary data.</text>
</comment>
<evidence type="ECO:0000313" key="2">
    <source>
        <dbReference type="Proteomes" id="UP001259572"/>
    </source>
</evidence>
<accession>A0ABU3Q8A3</accession>
<keyword evidence="2" id="KW-1185">Reference proteome</keyword>
<keyword evidence="1" id="KW-0808">Transferase</keyword>
<proteinExistence type="predicted"/>
<dbReference type="RefSeq" id="WP_315726730.1">
    <property type="nucleotide sequence ID" value="NZ_JAVUPU010000005.1"/>
</dbReference>
<dbReference type="Gene3D" id="3.40.50.150">
    <property type="entry name" value="Vaccinia Virus protein VP39"/>
    <property type="match status" value="1"/>
</dbReference>